<gene>
    <name evidence="2" type="ORF">NDR86_13185</name>
</gene>
<dbReference type="Proteomes" id="UP001139157">
    <property type="component" value="Unassembled WGS sequence"/>
</dbReference>
<feature type="compositionally biased region" description="Pro residues" evidence="1">
    <location>
        <begin position="287"/>
        <end position="296"/>
    </location>
</feature>
<name>A0A9X2IWK8_9NOCA</name>
<accession>A0A9X2IWK8</accession>
<evidence type="ECO:0000313" key="2">
    <source>
        <dbReference type="EMBL" id="MCM6774428.1"/>
    </source>
</evidence>
<keyword evidence="3" id="KW-1185">Reference proteome</keyword>
<sequence length="305" mass="32673">MNTDHPAMPTPTARQIKVLKAIHAAHATAREAENSATAGSARGLAWDERRVEAVRLGREVENLAAAAGVPPEWIEQVRTRGASGLPWNPRLNWRIPEPVDRTDVLTRLSADVRQVQDIAALVASHGEEGRRREVGTAQLIERKLRILGQRVAAVAWILDITADEAEQLWGAHSHWIAAAASVRTASTEAVVGRWRAHARSDTSGLDQQAQALTKAGLTGRRTEHGPPTPAEVVQVVRNLLTHPPTPLTAPHSSARDVAAERESGPAIAAAIAVVEFSAVTDAESASTPPPAAPPRDPFVLPELEP</sequence>
<reference evidence="2" key="1">
    <citation type="submission" date="2022-06" db="EMBL/GenBank/DDBJ databases">
        <title>Novel species in genus nocardia.</title>
        <authorList>
            <person name="Li F."/>
        </authorList>
    </citation>
    <scope>NUCLEOTIDE SEQUENCE</scope>
    <source>
        <strain evidence="2">CDC141</strain>
    </source>
</reference>
<evidence type="ECO:0000256" key="1">
    <source>
        <dbReference type="SAM" id="MobiDB-lite"/>
    </source>
</evidence>
<proteinExistence type="predicted"/>
<dbReference type="EMBL" id="JAMRXG010000005">
    <property type="protein sequence ID" value="MCM6774428.1"/>
    <property type="molecule type" value="Genomic_DNA"/>
</dbReference>
<feature type="region of interest" description="Disordered" evidence="1">
    <location>
        <begin position="280"/>
        <end position="305"/>
    </location>
</feature>
<organism evidence="2 3">
    <name type="scientific">Nocardia pulmonis</name>
    <dbReference type="NCBI Taxonomy" id="2951408"/>
    <lineage>
        <taxon>Bacteria</taxon>
        <taxon>Bacillati</taxon>
        <taxon>Actinomycetota</taxon>
        <taxon>Actinomycetes</taxon>
        <taxon>Mycobacteriales</taxon>
        <taxon>Nocardiaceae</taxon>
        <taxon>Nocardia</taxon>
    </lineage>
</organism>
<dbReference type="RefSeq" id="WP_251911984.1">
    <property type="nucleotide sequence ID" value="NZ_JAMRXG010000005.1"/>
</dbReference>
<dbReference type="AlphaFoldDB" id="A0A9X2IWK8"/>
<protein>
    <submittedName>
        <fullName evidence="2">Uncharacterized protein</fullName>
    </submittedName>
</protein>
<comment type="caution">
    <text evidence="2">The sequence shown here is derived from an EMBL/GenBank/DDBJ whole genome shotgun (WGS) entry which is preliminary data.</text>
</comment>
<evidence type="ECO:0000313" key="3">
    <source>
        <dbReference type="Proteomes" id="UP001139157"/>
    </source>
</evidence>